<dbReference type="AlphaFoldDB" id="A0ABD2PS82"/>
<feature type="non-terminal residue" evidence="1">
    <location>
        <position position="53"/>
    </location>
</feature>
<reference evidence="1 2" key="1">
    <citation type="submission" date="2024-11" db="EMBL/GenBank/DDBJ databases">
        <title>Adaptive evolution of stress response genes in parasites aligns with host niche diversity.</title>
        <authorList>
            <person name="Hahn C."/>
            <person name="Resl P."/>
        </authorList>
    </citation>
    <scope>NUCLEOTIDE SEQUENCE [LARGE SCALE GENOMIC DNA]</scope>
    <source>
        <strain evidence="1">EGGRZ-B1_66</strain>
        <tissue evidence="1">Body</tissue>
    </source>
</reference>
<keyword evidence="2" id="KW-1185">Reference proteome</keyword>
<sequence length="53" mass="5771">VAVLHPRLKNPNNSKPEEALAGDLWSNSELELANLSASTSLPPIPTYLHSHQL</sequence>
<organism evidence="1 2">
    <name type="scientific">Cichlidogyrus casuarinus</name>
    <dbReference type="NCBI Taxonomy" id="1844966"/>
    <lineage>
        <taxon>Eukaryota</taxon>
        <taxon>Metazoa</taxon>
        <taxon>Spiralia</taxon>
        <taxon>Lophotrochozoa</taxon>
        <taxon>Platyhelminthes</taxon>
        <taxon>Monogenea</taxon>
        <taxon>Monopisthocotylea</taxon>
        <taxon>Dactylogyridea</taxon>
        <taxon>Ancyrocephalidae</taxon>
        <taxon>Cichlidogyrus</taxon>
    </lineage>
</organism>
<evidence type="ECO:0000313" key="2">
    <source>
        <dbReference type="Proteomes" id="UP001626550"/>
    </source>
</evidence>
<dbReference type="EMBL" id="JBJKFK010003573">
    <property type="protein sequence ID" value="KAL3309757.1"/>
    <property type="molecule type" value="Genomic_DNA"/>
</dbReference>
<name>A0ABD2PS82_9PLAT</name>
<dbReference type="Proteomes" id="UP001626550">
    <property type="component" value="Unassembled WGS sequence"/>
</dbReference>
<protein>
    <submittedName>
        <fullName evidence="1">Uncharacterized protein</fullName>
    </submittedName>
</protein>
<feature type="non-terminal residue" evidence="1">
    <location>
        <position position="1"/>
    </location>
</feature>
<evidence type="ECO:0000313" key="1">
    <source>
        <dbReference type="EMBL" id="KAL3309757.1"/>
    </source>
</evidence>
<accession>A0ABD2PS82</accession>
<proteinExistence type="predicted"/>
<gene>
    <name evidence="1" type="ORF">Ciccas_011694</name>
</gene>
<comment type="caution">
    <text evidence="1">The sequence shown here is derived from an EMBL/GenBank/DDBJ whole genome shotgun (WGS) entry which is preliminary data.</text>
</comment>